<evidence type="ECO:0000256" key="2">
    <source>
        <dbReference type="HAMAP-Rule" id="MF_01477"/>
    </source>
</evidence>
<name>A0ABW3J728_9HYPH</name>
<keyword evidence="2" id="KW-0678">Repressor</keyword>
<evidence type="ECO:0000313" key="5">
    <source>
        <dbReference type="Proteomes" id="UP001597102"/>
    </source>
</evidence>
<comment type="similarity">
    <text evidence="1 2">Belongs to the Iojap/RsfS family.</text>
</comment>
<keyword evidence="2" id="KW-0963">Cytoplasm</keyword>
<accession>A0ABW3J728</accession>
<dbReference type="Pfam" id="PF02410">
    <property type="entry name" value="RsfS"/>
    <property type="match status" value="1"/>
</dbReference>
<organism evidence="4 5">
    <name type="scientific">Methyloligella solikamskensis</name>
    <dbReference type="NCBI Taxonomy" id="1177756"/>
    <lineage>
        <taxon>Bacteria</taxon>
        <taxon>Pseudomonadati</taxon>
        <taxon>Pseudomonadota</taxon>
        <taxon>Alphaproteobacteria</taxon>
        <taxon>Hyphomicrobiales</taxon>
        <taxon>Hyphomicrobiaceae</taxon>
        <taxon>Methyloligella</taxon>
    </lineage>
</organism>
<dbReference type="EMBL" id="JBHTJO010000001">
    <property type="protein sequence ID" value="MFD0985886.1"/>
    <property type="molecule type" value="Genomic_DNA"/>
</dbReference>
<comment type="caution">
    <text evidence="4">The sequence shown here is derived from an EMBL/GenBank/DDBJ whole genome shotgun (WGS) entry which is preliminary data.</text>
</comment>
<proteinExistence type="inferred from homology"/>
<dbReference type="SUPFAM" id="SSF81301">
    <property type="entry name" value="Nucleotidyltransferase"/>
    <property type="match status" value="1"/>
</dbReference>
<dbReference type="PANTHER" id="PTHR21043:SF0">
    <property type="entry name" value="MITOCHONDRIAL ASSEMBLY OF RIBOSOMAL LARGE SUBUNIT PROTEIN 1"/>
    <property type="match status" value="1"/>
</dbReference>
<dbReference type="Proteomes" id="UP001597102">
    <property type="component" value="Unassembled WGS sequence"/>
</dbReference>
<evidence type="ECO:0000256" key="1">
    <source>
        <dbReference type="ARBA" id="ARBA00010574"/>
    </source>
</evidence>
<comment type="subcellular location">
    <subcellularLocation>
        <location evidence="2">Cytoplasm</location>
    </subcellularLocation>
</comment>
<dbReference type="Gene3D" id="3.30.460.10">
    <property type="entry name" value="Beta Polymerase, domain 2"/>
    <property type="match status" value="1"/>
</dbReference>
<keyword evidence="5" id="KW-1185">Reference proteome</keyword>
<dbReference type="HAMAP" id="MF_01477">
    <property type="entry name" value="Iojap_RsfS"/>
    <property type="match status" value="1"/>
</dbReference>
<dbReference type="NCBIfam" id="TIGR00090">
    <property type="entry name" value="rsfS_iojap_ybeB"/>
    <property type="match status" value="1"/>
</dbReference>
<sequence length="142" mass="15514">MRSSSEGTEHGAPPAGLNHFSASSGQLPDPARLLSIVQNALDDAKAENVVTIDLKGKTSIGDHMIVASGRSQRHVGAVADQLVKALKQEGFGRARVEGMPQCDWVLIDTGEIVIHIFRPEVREFYNLEKMWSADRPIERLAV</sequence>
<keyword evidence="2" id="KW-0810">Translation regulation</keyword>
<dbReference type="InterPro" id="IPR004394">
    <property type="entry name" value="Iojap/RsfS/C7orf30"/>
</dbReference>
<dbReference type="PANTHER" id="PTHR21043">
    <property type="entry name" value="IOJAP SUPERFAMILY ORTHOLOG"/>
    <property type="match status" value="1"/>
</dbReference>
<comment type="function">
    <text evidence="2">Functions as a ribosomal silencing factor. Interacts with ribosomal protein uL14 (rplN), blocking formation of intersubunit bridge B8. Prevents association of the 30S and 50S ribosomal subunits and the formation of functional ribosomes, thus repressing translation.</text>
</comment>
<comment type="subunit">
    <text evidence="2">Interacts with ribosomal protein uL14 (rplN).</text>
</comment>
<dbReference type="RefSeq" id="WP_379090562.1">
    <property type="nucleotide sequence ID" value="NZ_JBHTJO010000001.1"/>
</dbReference>
<evidence type="ECO:0000313" key="4">
    <source>
        <dbReference type="EMBL" id="MFD0985886.1"/>
    </source>
</evidence>
<reference evidence="5" key="1">
    <citation type="journal article" date="2019" name="Int. J. Syst. Evol. Microbiol.">
        <title>The Global Catalogue of Microorganisms (GCM) 10K type strain sequencing project: providing services to taxonomists for standard genome sequencing and annotation.</title>
        <authorList>
            <consortium name="The Broad Institute Genomics Platform"/>
            <consortium name="The Broad Institute Genome Sequencing Center for Infectious Disease"/>
            <person name="Wu L."/>
            <person name="Ma J."/>
        </authorList>
    </citation>
    <scope>NUCLEOTIDE SEQUENCE [LARGE SCALE GENOMIC DNA]</scope>
    <source>
        <strain evidence="5">CCUG 61697</strain>
    </source>
</reference>
<gene>
    <name evidence="2 4" type="primary">rsfS</name>
    <name evidence="4" type="ORF">ACFQ2F_02110</name>
</gene>
<feature type="region of interest" description="Disordered" evidence="3">
    <location>
        <begin position="1"/>
        <end position="23"/>
    </location>
</feature>
<protein>
    <recommendedName>
        <fullName evidence="2">Ribosomal silencing factor RsfS</fullName>
    </recommendedName>
</protein>
<evidence type="ECO:0000256" key="3">
    <source>
        <dbReference type="SAM" id="MobiDB-lite"/>
    </source>
</evidence>
<dbReference type="InterPro" id="IPR043519">
    <property type="entry name" value="NT_sf"/>
</dbReference>